<comment type="caution">
    <text evidence="2">The sequence shown here is derived from an EMBL/GenBank/DDBJ whole genome shotgun (WGS) entry which is preliminary data.</text>
</comment>
<dbReference type="Proteomes" id="UP000053271">
    <property type="component" value="Unassembled WGS sequence"/>
</dbReference>
<sequence length="258" mass="28614">MSANLLPYITAGLRFPADDILCKGDTWQRGCASADGEAAYAIHTYKGKHMCAYHSPFDNKYAPCTECGIKPALMAGEDEQICDDCLGAAERVSEYDYYLAMTGAHDLRHPDRPAPGDLPASPDVDHYTKEAFRPAAHVCDEDAERALYGRYVSDGLADTDGYFAPESFEAWRAHYHRGIGYQEPRTAACTDTECHAPRHERTRLLDHGRRRQPGQPRFEELCPSCHAPREAALFAAQQARRDGQRRPAEAPEQGAIAA</sequence>
<proteinExistence type="predicted"/>
<gene>
    <name evidence="2" type="ORF">AQJ30_15640</name>
</gene>
<name>A0A101QX93_9ACTN</name>
<evidence type="ECO:0000313" key="3">
    <source>
        <dbReference type="Proteomes" id="UP000053271"/>
    </source>
</evidence>
<accession>A0A101QX93</accession>
<protein>
    <submittedName>
        <fullName evidence="2">Uncharacterized protein</fullName>
    </submittedName>
</protein>
<evidence type="ECO:0000313" key="2">
    <source>
        <dbReference type="EMBL" id="KUN37715.1"/>
    </source>
</evidence>
<evidence type="ECO:0000256" key="1">
    <source>
        <dbReference type="SAM" id="MobiDB-lite"/>
    </source>
</evidence>
<dbReference type="STRING" id="68231.AQJ30_15640"/>
<dbReference type="RefSeq" id="WP_067233819.1">
    <property type="nucleotide sequence ID" value="NZ_KQ948553.1"/>
</dbReference>
<organism evidence="2 3">
    <name type="scientific">Streptomyces longwoodensis</name>
    <dbReference type="NCBI Taxonomy" id="68231"/>
    <lineage>
        <taxon>Bacteria</taxon>
        <taxon>Bacillati</taxon>
        <taxon>Actinomycetota</taxon>
        <taxon>Actinomycetes</taxon>
        <taxon>Kitasatosporales</taxon>
        <taxon>Streptomycetaceae</taxon>
        <taxon>Streptomyces</taxon>
    </lineage>
</organism>
<dbReference type="GeneID" id="91426032"/>
<dbReference type="AlphaFoldDB" id="A0A101QX93"/>
<feature type="region of interest" description="Disordered" evidence="1">
    <location>
        <begin position="236"/>
        <end position="258"/>
    </location>
</feature>
<dbReference type="EMBL" id="LMWS01000018">
    <property type="protein sequence ID" value="KUN37715.1"/>
    <property type="molecule type" value="Genomic_DNA"/>
</dbReference>
<keyword evidence="3" id="KW-1185">Reference proteome</keyword>
<reference evidence="2 3" key="1">
    <citation type="submission" date="2015-10" db="EMBL/GenBank/DDBJ databases">
        <title>Draft genome sequence of Streptomyces longwoodensis DSM 41677, type strain for the species Streptomyces longwoodensis.</title>
        <authorList>
            <person name="Ruckert C."/>
            <person name="Winkler A."/>
            <person name="Kalinowski J."/>
            <person name="Kampfer P."/>
            <person name="Glaeser S."/>
        </authorList>
    </citation>
    <scope>NUCLEOTIDE SEQUENCE [LARGE SCALE GENOMIC DNA]</scope>
    <source>
        <strain evidence="2 3">DSM 41677</strain>
    </source>
</reference>
<feature type="compositionally biased region" description="Basic and acidic residues" evidence="1">
    <location>
        <begin position="239"/>
        <end position="249"/>
    </location>
</feature>